<evidence type="ECO:0000256" key="4">
    <source>
        <dbReference type="ARBA" id="ARBA00022475"/>
    </source>
</evidence>
<dbReference type="Proteomes" id="UP001499979">
    <property type="component" value="Unassembled WGS sequence"/>
</dbReference>
<reference evidence="9 10" key="1">
    <citation type="journal article" date="2019" name="Int. J. Syst. Evol. Microbiol.">
        <title>The Global Catalogue of Microorganisms (GCM) 10K type strain sequencing project: providing services to taxonomists for standard genome sequencing and annotation.</title>
        <authorList>
            <consortium name="The Broad Institute Genomics Platform"/>
            <consortium name="The Broad Institute Genome Sequencing Center for Infectious Disease"/>
            <person name="Wu L."/>
            <person name="Ma J."/>
        </authorList>
    </citation>
    <scope>NUCLEOTIDE SEQUENCE [LARGE SCALE GENOMIC DNA]</scope>
    <source>
        <strain evidence="9 10">JCM 11813</strain>
    </source>
</reference>
<dbReference type="EMBL" id="BAAAJE010000014">
    <property type="protein sequence ID" value="GAA1146873.1"/>
    <property type="molecule type" value="Genomic_DNA"/>
</dbReference>
<dbReference type="PANTHER" id="PTHR30269:SF37">
    <property type="entry name" value="MEMBRANE TRANSPORTER PROTEIN"/>
    <property type="match status" value="1"/>
</dbReference>
<organism evidence="9 10">
    <name type="scientific">Nocardioides aquiterrae</name>
    <dbReference type="NCBI Taxonomy" id="203799"/>
    <lineage>
        <taxon>Bacteria</taxon>
        <taxon>Bacillati</taxon>
        <taxon>Actinomycetota</taxon>
        <taxon>Actinomycetes</taxon>
        <taxon>Propionibacteriales</taxon>
        <taxon>Nocardioidaceae</taxon>
        <taxon>Nocardioides</taxon>
    </lineage>
</organism>
<keyword evidence="7 8" id="KW-0472">Membrane</keyword>
<evidence type="ECO:0000256" key="2">
    <source>
        <dbReference type="ARBA" id="ARBA00009142"/>
    </source>
</evidence>
<keyword evidence="6 8" id="KW-1133">Transmembrane helix</keyword>
<evidence type="ECO:0000313" key="9">
    <source>
        <dbReference type="EMBL" id="GAA1146873.1"/>
    </source>
</evidence>
<dbReference type="InterPro" id="IPR052017">
    <property type="entry name" value="TSUP"/>
</dbReference>
<evidence type="ECO:0000256" key="3">
    <source>
        <dbReference type="ARBA" id="ARBA00022448"/>
    </source>
</evidence>
<evidence type="ECO:0000256" key="8">
    <source>
        <dbReference type="RuleBase" id="RU363041"/>
    </source>
</evidence>
<comment type="caution">
    <text evidence="9">The sequence shown here is derived from an EMBL/GenBank/DDBJ whole genome shotgun (WGS) entry which is preliminary data.</text>
</comment>
<dbReference type="Pfam" id="PF01925">
    <property type="entry name" value="TauE"/>
    <property type="match status" value="1"/>
</dbReference>
<evidence type="ECO:0000313" key="10">
    <source>
        <dbReference type="Proteomes" id="UP001499979"/>
    </source>
</evidence>
<evidence type="ECO:0000256" key="7">
    <source>
        <dbReference type="ARBA" id="ARBA00023136"/>
    </source>
</evidence>
<dbReference type="InterPro" id="IPR002781">
    <property type="entry name" value="TM_pro_TauE-like"/>
</dbReference>
<evidence type="ECO:0000256" key="5">
    <source>
        <dbReference type="ARBA" id="ARBA00022692"/>
    </source>
</evidence>
<keyword evidence="3" id="KW-0813">Transport</keyword>
<feature type="transmembrane region" description="Helical" evidence="8">
    <location>
        <begin position="84"/>
        <end position="117"/>
    </location>
</feature>
<accession>A0ABN1UFB6</accession>
<feature type="transmembrane region" description="Helical" evidence="8">
    <location>
        <begin position="166"/>
        <end position="185"/>
    </location>
</feature>
<evidence type="ECO:0000256" key="1">
    <source>
        <dbReference type="ARBA" id="ARBA00004651"/>
    </source>
</evidence>
<sequence>MTGGLDPGVFALVFLAVLLGSTVQAVVGLGIGLVAAPVITLLAPQLMPGVLISLAFVLPIITLAEERRDIDWHGLNWSLPWRVLGTAAGVWVVATFTAAQLGVFIGAIVLLAVLLTWHAVEVPVTRGTLGVAGFVGGVTGTATSIGGPPFALLYQHREPRQIRTTMAVYFLVGAAISLVGLALSGELHRHQVAVGALLLPAVVLGVVAGAPLRRRLPAHRVRGAVLLVSGVSALVLVVRSLL</sequence>
<dbReference type="RefSeq" id="WP_343908116.1">
    <property type="nucleotide sequence ID" value="NZ_BAAAJE010000014.1"/>
</dbReference>
<name>A0ABN1UFB6_9ACTN</name>
<feature type="transmembrane region" description="Helical" evidence="8">
    <location>
        <begin position="41"/>
        <end position="63"/>
    </location>
</feature>
<keyword evidence="5 8" id="KW-0812">Transmembrane</keyword>
<comment type="similarity">
    <text evidence="2 8">Belongs to the 4-toluene sulfonate uptake permease (TSUP) (TC 2.A.102) family.</text>
</comment>
<feature type="transmembrane region" description="Helical" evidence="8">
    <location>
        <begin position="191"/>
        <end position="212"/>
    </location>
</feature>
<feature type="transmembrane region" description="Helical" evidence="8">
    <location>
        <begin position="129"/>
        <end position="154"/>
    </location>
</feature>
<gene>
    <name evidence="9" type="ORF">GCM10009606_27200</name>
</gene>
<dbReference type="PANTHER" id="PTHR30269">
    <property type="entry name" value="TRANSMEMBRANE PROTEIN YFCA"/>
    <property type="match status" value="1"/>
</dbReference>
<keyword evidence="10" id="KW-1185">Reference proteome</keyword>
<comment type="subcellular location">
    <subcellularLocation>
        <location evidence="1 8">Cell membrane</location>
        <topology evidence="1 8">Multi-pass membrane protein</topology>
    </subcellularLocation>
</comment>
<keyword evidence="4 8" id="KW-1003">Cell membrane</keyword>
<evidence type="ECO:0000256" key="6">
    <source>
        <dbReference type="ARBA" id="ARBA00022989"/>
    </source>
</evidence>
<protein>
    <recommendedName>
        <fullName evidence="8">Probable membrane transporter protein</fullName>
    </recommendedName>
</protein>
<proteinExistence type="inferred from homology"/>
<feature type="transmembrane region" description="Helical" evidence="8">
    <location>
        <begin position="224"/>
        <end position="241"/>
    </location>
</feature>